<evidence type="ECO:0000313" key="1">
    <source>
        <dbReference type="EMBL" id="NNH78811.1"/>
    </source>
</evidence>
<evidence type="ECO:0000313" key="2">
    <source>
        <dbReference type="Proteomes" id="UP000569202"/>
    </source>
</evidence>
<protein>
    <submittedName>
        <fullName evidence="1">Uncharacterized protein</fullName>
    </submittedName>
</protein>
<dbReference type="AlphaFoldDB" id="A0A7Y2RHC4"/>
<accession>A0A7Y2RHC4</accession>
<dbReference type="Proteomes" id="UP000569202">
    <property type="component" value="Unassembled WGS sequence"/>
</dbReference>
<sequence length="116" mass="13315">MHELIYTVGFHHGVQPIISHTKLFKDLTVFKLSGAASAIAYYLGWDIAVVKESRYHYGRTGSLQIFVIGDDYMTACKSSRKAPPKVSGYEYEWQLEKKDIDGLDWDIYIYTPTEDD</sequence>
<reference evidence="1 2" key="1">
    <citation type="submission" date="2020-04" db="EMBL/GenBank/DDBJ databases">
        <title>Acinetobacter Taxon 24.</title>
        <authorList>
            <person name="Nemec A."/>
            <person name="Radolfova-Krizova L."/>
            <person name="Higgins P.G."/>
            <person name="Spanelova P."/>
        </authorList>
    </citation>
    <scope>NUCLEOTIDE SEQUENCE [LARGE SCALE GENOMIC DNA]</scope>
    <source>
        <strain evidence="1 2">ANC 5380</strain>
    </source>
</reference>
<organism evidence="1 2">
    <name type="scientific">Acinetobacter terrae</name>
    <dbReference type="NCBI Taxonomy" id="2731247"/>
    <lineage>
        <taxon>Bacteria</taxon>
        <taxon>Pseudomonadati</taxon>
        <taxon>Pseudomonadota</taxon>
        <taxon>Gammaproteobacteria</taxon>
        <taxon>Moraxellales</taxon>
        <taxon>Moraxellaceae</taxon>
        <taxon>Acinetobacter</taxon>
        <taxon>Acinetobacter Taxon 24</taxon>
    </lineage>
</organism>
<proteinExistence type="predicted"/>
<dbReference type="EMBL" id="JABERL010000056">
    <property type="protein sequence ID" value="NNH78811.1"/>
    <property type="molecule type" value="Genomic_DNA"/>
</dbReference>
<name>A0A7Y2RHC4_9GAMM</name>
<dbReference type="RefSeq" id="WP_171541006.1">
    <property type="nucleotide sequence ID" value="NZ_JABERL010000056.1"/>
</dbReference>
<gene>
    <name evidence="1" type="ORF">HLH17_14395</name>
</gene>
<comment type="caution">
    <text evidence="1">The sequence shown here is derived from an EMBL/GenBank/DDBJ whole genome shotgun (WGS) entry which is preliminary data.</text>
</comment>